<reference evidence="3 4" key="1">
    <citation type="journal article" date="2016" name="Nat. Commun.">
        <title>Ectomycorrhizal ecology is imprinted in the genome of the dominant symbiotic fungus Cenococcum geophilum.</title>
        <authorList>
            <consortium name="DOE Joint Genome Institute"/>
            <person name="Peter M."/>
            <person name="Kohler A."/>
            <person name="Ohm R.A."/>
            <person name="Kuo A."/>
            <person name="Krutzmann J."/>
            <person name="Morin E."/>
            <person name="Arend M."/>
            <person name="Barry K.W."/>
            <person name="Binder M."/>
            <person name="Choi C."/>
            <person name="Clum A."/>
            <person name="Copeland A."/>
            <person name="Grisel N."/>
            <person name="Haridas S."/>
            <person name="Kipfer T."/>
            <person name="LaButti K."/>
            <person name="Lindquist E."/>
            <person name="Lipzen A."/>
            <person name="Maire R."/>
            <person name="Meier B."/>
            <person name="Mihaltcheva S."/>
            <person name="Molinier V."/>
            <person name="Murat C."/>
            <person name="Poggeler S."/>
            <person name="Quandt C.A."/>
            <person name="Sperisen C."/>
            <person name="Tritt A."/>
            <person name="Tisserant E."/>
            <person name="Crous P.W."/>
            <person name="Henrissat B."/>
            <person name="Nehls U."/>
            <person name="Egli S."/>
            <person name="Spatafora J.W."/>
            <person name="Grigoriev I.V."/>
            <person name="Martin F.M."/>
        </authorList>
    </citation>
    <scope>NUCLEOTIDE SEQUENCE [LARGE SCALE GENOMIC DNA]</scope>
    <source>
        <strain evidence="3 4">CBS 207.34</strain>
    </source>
</reference>
<sequence length="486" mass="54978">MALSTTIKTMSSGIRKRRRRKAIVALLYNRLMKMHSKLPKSSQLSSSSLLLPPQVCVKNSLYKDPVSDTFSRLSSSHIFSSRPLSAAGQRNPQSPEQFALAQLLGQPISWSLATSLTMKSERTLRPRRVNGGSVEQRTRKGHLSGITKTWPGKHSGLKSKGMYNPRNLCYRRSVMQAFLHLPQFMQWIKHHWKDSAYPCRNANGLPSKKIKITPDCPACRMRRLIGLYWDKDSTQNEVPRTALRQFDLSLLHANNPDFPLSAGNQEDAGEFYRFLRDTFTSASNTQAWRNQSDALFEMDLRVHDVCGNTAQAGCGRRTQRPDPGFGLILPVEGNKDTINRAIERYFSPSTVEKHCDSCKSTVGHSSKALIESAPEILVLQLIIYHPNGRKKRTDVHFDRWLDLKRFQRDRTGNLKYKLSSVISHAGPSVKSGHYIVHVSGPEGFFVISDQDARKSTPSAFTAPKQRHPSYKTSFDPYLLTYTKTES</sequence>
<proteinExistence type="predicted"/>
<evidence type="ECO:0000256" key="1">
    <source>
        <dbReference type="SAM" id="MobiDB-lite"/>
    </source>
</evidence>
<evidence type="ECO:0000313" key="3">
    <source>
        <dbReference type="EMBL" id="OCL13088.1"/>
    </source>
</evidence>
<accession>A0A8E2FA10</accession>
<dbReference type="Proteomes" id="UP000250140">
    <property type="component" value="Unassembled WGS sequence"/>
</dbReference>
<dbReference type="Gene3D" id="3.90.70.10">
    <property type="entry name" value="Cysteine proteinases"/>
    <property type="match status" value="1"/>
</dbReference>
<dbReference type="SUPFAM" id="SSF54001">
    <property type="entry name" value="Cysteine proteinases"/>
    <property type="match status" value="1"/>
</dbReference>
<dbReference type="Pfam" id="PF00443">
    <property type="entry name" value="UCH"/>
    <property type="match status" value="1"/>
</dbReference>
<dbReference type="InterPro" id="IPR018200">
    <property type="entry name" value="USP_CS"/>
</dbReference>
<dbReference type="GO" id="GO:0016579">
    <property type="term" value="P:protein deubiquitination"/>
    <property type="evidence" value="ECO:0007669"/>
    <property type="project" value="InterPro"/>
</dbReference>
<name>A0A8E2FA10_9PEZI</name>
<dbReference type="AlphaFoldDB" id="A0A8E2FA10"/>
<dbReference type="EMBL" id="KV748787">
    <property type="protein sequence ID" value="OCL13088.1"/>
    <property type="molecule type" value="Genomic_DNA"/>
</dbReference>
<dbReference type="GO" id="GO:0004843">
    <property type="term" value="F:cysteine-type deubiquitinase activity"/>
    <property type="evidence" value="ECO:0007669"/>
    <property type="project" value="InterPro"/>
</dbReference>
<organism evidence="3 4">
    <name type="scientific">Glonium stellatum</name>
    <dbReference type="NCBI Taxonomy" id="574774"/>
    <lineage>
        <taxon>Eukaryota</taxon>
        <taxon>Fungi</taxon>
        <taxon>Dikarya</taxon>
        <taxon>Ascomycota</taxon>
        <taxon>Pezizomycotina</taxon>
        <taxon>Dothideomycetes</taxon>
        <taxon>Pleosporomycetidae</taxon>
        <taxon>Gloniales</taxon>
        <taxon>Gloniaceae</taxon>
        <taxon>Glonium</taxon>
    </lineage>
</organism>
<dbReference type="InterPro" id="IPR028889">
    <property type="entry name" value="USP"/>
</dbReference>
<evidence type="ECO:0000313" key="4">
    <source>
        <dbReference type="Proteomes" id="UP000250140"/>
    </source>
</evidence>
<dbReference type="PANTHER" id="PTHR24006">
    <property type="entry name" value="UBIQUITIN CARBOXYL-TERMINAL HYDROLASE"/>
    <property type="match status" value="1"/>
</dbReference>
<feature type="domain" description="USP" evidence="2">
    <location>
        <begin position="160"/>
        <end position="484"/>
    </location>
</feature>
<dbReference type="OrthoDB" id="289038at2759"/>
<keyword evidence="4" id="KW-1185">Reference proteome</keyword>
<evidence type="ECO:0000259" key="2">
    <source>
        <dbReference type="PROSITE" id="PS50235"/>
    </source>
</evidence>
<dbReference type="InterPro" id="IPR001394">
    <property type="entry name" value="Peptidase_C19_UCH"/>
</dbReference>
<dbReference type="GO" id="GO:0005829">
    <property type="term" value="C:cytosol"/>
    <property type="evidence" value="ECO:0007669"/>
    <property type="project" value="TreeGrafter"/>
</dbReference>
<dbReference type="InterPro" id="IPR038765">
    <property type="entry name" value="Papain-like_cys_pep_sf"/>
</dbReference>
<gene>
    <name evidence="3" type="ORF">AOQ84DRAFT_372501</name>
</gene>
<dbReference type="PROSITE" id="PS00973">
    <property type="entry name" value="USP_2"/>
    <property type="match status" value="1"/>
</dbReference>
<dbReference type="GO" id="GO:0005634">
    <property type="term" value="C:nucleus"/>
    <property type="evidence" value="ECO:0007669"/>
    <property type="project" value="TreeGrafter"/>
</dbReference>
<dbReference type="InterPro" id="IPR050164">
    <property type="entry name" value="Peptidase_C19"/>
</dbReference>
<feature type="region of interest" description="Disordered" evidence="1">
    <location>
        <begin position="131"/>
        <end position="151"/>
    </location>
</feature>
<dbReference type="PROSITE" id="PS50235">
    <property type="entry name" value="USP_3"/>
    <property type="match status" value="1"/>
</dbReference>
<protein>
    <submittedName>
        <fullName evidence="3">Cysteine proteinase</fullName>
    </submittedName>
</protein>